<name>A0A0D2NJI0_HYPSF</name>
<evidence type="ECO:0000313" key="1">
    <source>
        <dbReference type="EMBL" id="KJA19054.1"/>
    </source>
</evidence>
<proteinExistence type="predicted"/>
<evidence type="ECO:0000313" key="2">
    <source>
        <dbReference type="Proteomes" id="UP000054270"/>
    </source>
</evidence>
<keyword evidence="2" id="KW-1185">Reference proteome</keyword>
<organism evidence="1 2">
    <name type="scientific">Hypholoma sublateritium (strain FD-334 SS-4)</name>
    <dbReference type="NCBI Taxonomy" id="945553"/>
    <lineage>
        <taxon>Eukaryota</taxon>
        <taxon>Fungi</taxon>
        <taxon>Dikarya</taxon>
        <taxon>Basidiomycota</taxon>
        <taxon>Agaricomycotina</taxon>
        <taxon>Agaricomycetes</taxon>
        <taxon>Agaricomycetidae</taxon>
        <taxon>Agaricales</taxon>
        <taxon>Agaricineae</taxon>
        <taxon>Strophariaceae</taxon>
        <taxon>Hypholoma</taxon>
    </lineage>
</organism>
<dbReference type="Proteomes" id="UP000054270">
    <property type="component" value="Unassembled WGS sequence"/>
</dbReference>
<dbReference type="EMBL" id="KN817582">
    <property type="protein sequence ID" value="KJA19054.1"/>
    <property type="molecule type" value="Genomic_DNA"/>
</dbReference>
<dbReference type="AlphaFoldDB" id="A0A0D2NJI0"/>
<reference evidence="2" key="1">
    <citation type="submission" date="2014-04" db="EMBL/GenBank/DDBJ databases">
        <title>Evolutionary Origins and Diversification of the Mycorrhizal Mutualists.</title>
        <authorList>
            <consortium name="DOE Joint Genome Institute"/>
            <consortium name="Mycorrhizal Genomics Consortium"/>
            <person name="Kohler A."/>
            <person name="Kuo A."/>
            <person name="Nagy L.G."/>
            <person name="Floudas D."/>
            <person name="Copeland A."/>
            <person name="Barry K.W."/>
            <person name="Cichocki N."/>
            <person name="Veneault-Fourrey C."/>
            <person name="LaButti K."/>
            <person name="Lindquist E.A."/>
            <person name="Lipzen A."/>
            <person name="Lundell T."/>
            <person name="Morin E."/>
            <person name="Murat C."/>
            <person name="Riley R."/>
            <person name="Ohm R."/>
            <person name="Sun H."/>
            <person name="Tunlid A."/>
            <person name="Henrissat B."/>
            <person name="Grigoriev I.V."/>
            <person name="Hibbett D.S."/>
            <person name="Martin F."/>
        </authorList>
    </citation>
    <scope>NUCLEOTIDE SEQUENCE [LARGE SCALE GENOMIC DNA]</scope>
    <source>
        <strain evidence="2">FD-334 SS-4</strain>
    </source>
</reference>
<protein>
    <submittedName>
        <fullName evidence="1">Uncharacterized protein</fullName>
    </submittedName>
</protein>
<accession>A0A0D2NJI0</accession>
<sequence length="159" mass="18372">MREIEKLCSQLDRRRNMPPQRNLSRILKLNTKAISRQDSHPSQRASLAMFWAHRQCLPGPPSTHRSFLVNLMETKSDSGKWGYVDWALSRLLRGQQDSAGKRHKTHSCINWCPRGYYVHGKADSSAGRIGDGGTPRWLWMRWTQCGATSTSCRLQHRQR</sequence>
<gene>
    <name evidence="1" type="ORF">HYPSUDRAFT_204963</name>
</gene>